<proteinExistence type="predicted"/>
<dbReference type="AlphaFoldDB" id="A0AA46TIR1"/>
<dbReference type="InterPro" id="IPR016040">
    <property type="entry name" value="NAD(P)-bd_dom"/>
</dbReference>
<dbReference type="KEGG" id="sgrg:L0C25_00485"/>
<dbReference type="RefSeq" id="WP_271634414.1">
    <property type="nucleotide sequence ID" value="NZ_CP094970.1"/>
</dbReference>
<name>A0AA46TIR1_9ACTN</name>
<dbReference type="PANTHER" id="PTHR43355:SF2">
    <property type="entry name" value="FLAVIN REDUCTASE (NADPH)"/>
    <property type="match status" value="1"/>
</dbReference>
<dbReference type="GO" id="GO:0016646">
    <property type="term" value="F:oxidoreductase activity, acting on the CH-NH group of donors, NAD or NADP as acceptor"/>
    <property type="evidence" value="ECO:0007669"/>
    <property type="project" value="TreeGrafter"/>
</dbReference>
<dbReference type="Gene3D" id="3.40.50.720">
    <property type="entry name" value="NAD(P)-binding Rossmann-like Domain"/>
    <property type="match status" value="1"/>
</dbReference>
<sequence length="216" mass="22203">MATIAIYGGNGYAGDAIRAEAVGRGHEVVAVSRFGSARSADAAAYALAGDIHDPVSVAQIAERADVVVVSIPGNEIEGKLLVEAIPGLLSAADRHGTRVGIVGGSGTLLASECGNRLMDTDDVPPTAMPSSKGQAAVLDLLHSSGVGSWFYVSPPVEFGAHTPQPPAGSYLLGGDVLRCDSNGESRLSVEDLALAVLDEIEQPKHENVRFSVIGAY</sequence>
<dbReference type="InterPro" id="IPR036291">
    <property type="entry name" value="NAD(P)-bd_dom_sf"/>
</dbReference>
<dbReference type="SUPFAM" id="SSF51735">
    <property type="entry name" value="NAD(P)-binding Rossmann-fold domains"/>
    <property type="match status" value="1"/>
</dbReference>
<reference evidence="2" key="1">
    <citation type="submission" date="2022-01" db="EMBL/GenBank/DDBJ databases">
        <title>Nocardioidaceae gen. sp. A5X3R13.</title>
        <authorList>
            <person name="Lopez Marin M.A."/>
            <person name="Uhlik O."/>
        </authorList>
    </citation>
    <scope>NUCLEOTIDE SEQUENCE</scope>
    <source>
        <strain evidence="2">A5X3R13</strain>
    </source>
</reference>
<dbReference type="Pfam" id="PF13460">
    <property type="entry name" value="NAD_binding_10"/>
    <property type="match status" value="1"/>
</dbReference>
<dbReference type="PANTHER" id="PTHR43355">
    <property type="entry name" value="FLAVIN REDUCTASE (NADPH)"/>
    <property type="match status" value="1"/>
</dbReference>
<evidence type="ECO:0000259" key="1">
    <source>
        <dbReference type="Pfam" id="PF13460"/>
    </source>
</evidence>
<evidence type="ECO:0000313" key="3">
    <source>
        <dbReference type="Proteomes" id="UP001164390"/>
    </source>
</evidence>
<keyword evidence="3" id="KW-1185">Reference proteome</keyword>
<accession>A0AA46TIR1</accession>
<dbReference type="Proteomes" id="UP001164390">
    <property type="component" value="Chromosome"/>
</dbReference>
<feature type="domain" description="NAD(P)-binding" evidence="1">
    <location>
        <begin position="8"/>
        <end position="198"/>
    </location>
</feature>
<protein>
    <submittedName>
        <fullName evidence="2">NAD(P)H-binding protein</fullName>
    </submittedName>
</protein>
<evidence type="ECO:0000313" key="2">
    <source>
        <dbReference type="EMBL" id="UYM05597.1"/>
    </source>
</evidence>
<gene>
    <name evidence="2" type="ORF">L0C25_00485</name>
</gene>
<organism evidence="2 3">
    <name type="scientific">Solicola gregarius</name>
    <dbReference type="NCBI Taxonomy" id="2908642"/>
    <lineage>
        <taxon>Bacteria</taxon>
        <taxon>Bacillati</taxon>
        <taxon>Actinomycetota</taxon>
        <taxon>Actinomycetes</taxon>
        <taxon>Propionibacteriales</taxon>
        <taxon>Nocardioidaceae</taxon>
        <taxon>Solicola</taxon>
    </lineage>
</organism>
<dbReference type="InterPro" id="IPR051606">
    <property type="entry name" value="Polyketide_Oxido-like"/>
</dbReference>
<dbReference type="EMBL" id="CP094970">
    <property type="protein sequence ID" value="UYM05597.1"/>
    <property type="molecule type" value="Genomic_DNA"/>
</dbReference>